<evidence type="ECO:0000256" key="2">
    <source>
        <dbReference type="ARBA" id="ARBA00022553"/>
    </source>
</evidence>
<dbReference type="InterPro" id="IPR009081">
    <property type="entry name" value="PP-bd_ACP"/>
</dbReference>
<protein>
    <submittedName>
        <fullName evidence="4">Acyl carrier protein</fullName>
    </submittedName>
</protein>
<name>A0ABV8FB32_9ACTN</name>
<dbReference type="InterPro" id="IPR006162">
    <property type="entry name" value="Ppantetheine_attach_site"/>
</dbReference>
<keyword evidence="1" id="KW-0596">Phosphopantetheine</keyword>
<dbReference type="EMBL" id="JBHSBC010000041">
    <property type="protein sequence ID" value="MFC3985116.1"/>
    <property type="molecule type" value="Genomic_DNA"/>
</dbReference>
<dbReference type="RefSeq" id="WP_352015735.1">
    <property type="nucleotide sequence ID" value="NZ_JBHSBC010000041.1"/>
</dbReference>
<sequence length="88" mass="9623">MTEQIITAVDKEELRTLIAATLDVDVAEVTDEAHFVEDLGVDSLMALEITVNLEKKYQVRIDESEVAGVTTLESTYALLGELLRKAAG</sequence>
<comment type="caution">
    <text evidence="4">The sequence shown here is derived from an EMBL/GenBank/DDBJ whole genome shotgun (WGS) entry which is preliminary data.</text>
</comment>
<proteinExistence type="predicted"/>
<dbReference type="Proteomes" id="UP001595698">
    <property type="component" value="Unassembled WGS sequence"/>
</dbReference>
<dbReference type="Pfam" id="PF00550">
    <property type="entry name" value="PP-binding"/>
    <property type="match status" value="1"/>
</dbReference>
<dbReference type="SUPFAM" id="SSF47336">
    <property type="entry name" value="ACP-like"/>
    <property type="match status" value="1"/>
</dbReference>
<reference evidence="5" key="1">
    <citation type="journal article" date="2019" name="Int. J. Syst. Evol. Microbiol.">
        <title>The Global Catalogue of Microorganisms (GCM) 10K type strain sequencing project: providing services to taxonomists for standard genome sequencing and annotation.</title>
        <authorList>
            <consortium name="The Broad Institute Genomics Platform"/>
            <consortium name="The Broad Institute Genome Sequencing Center for Infectious Disease"/>
            <person name="Wu L."/>
            <person name="Ma J."/>
        </authorList>
    </citation>
    <scope>NUCLEOTIDE SEQUENCE [LARGE SCALE GENOMIC DNA]</scope>
    <source>
        <strain evidence="5">TBRC 7912</strain>
    </source>
</reference>
<dbReference type="SMART" id="SM01294">
    <property type="entry name" value="PKS_PP_betabranch"/>
    <property type="match status" value="1"/>
</dbReference>
<evidence type="ECO:0000259" key="3">
    <source>
        <dbReference type="PROSITE" id="PS50075"/>
    </source>
</evidence>
<evidence type="ECO:0000313" key="5">
    <source>
        <dbReference type="Proteomes" id="UP001595698"/>
    </source>
</evidence>
<organism evidence="4 5">
    <name type="scientific">Streptosporangium jomthongense</name>
    <dbReference type="NCBI Taxonomy" id="1193683"/>
    <lineage>
        <taxon>Bacteria</taxon>
        <taxon>Bacillati</taxon>
        <taxon>Actinomycetota</taxon>
        <taxon>Actinomycetes</taxon>
        <taxon>Streptosporangiales</taxon>
        <taxon>Streptosporangiaceae</taxon>
        <taxon>Streptosporangium</taxon>
    </lineage>
</organism>
<feature type="domain" description="Carrier" evidence="3">
    <location>
        <begin position="8"/>
        <end position="83"/>
    </location>
</feature>
<accession>A0ABV8FB32</accession>
<evidence type="ECO:0000256" key="1">
    <source>
        <dbReference type="ARBA" id="ARBA00022450"/>
    </source>
</evidence>
<dbReference type="PROSITE" id="PS00012">
    <property type="entry name" value="PHOSPHOPANTETHEINE"/>
    <property type="match status" value="1"/>
</dbReference>
<gene>
    <name evidence="4" type="ORF">ACFOYY_33660</name>
</gene>
<dbReference type="Gene3D" id="1.10.1200.10">
    <property type="entry name" value="ACP-like"/>
    <property type="match status" value="1"/>
</dbReference>
<keyword evidence="2" id="KW-0597">Phosphoprotein</keyword>
<keyword evidence="5" id="KW-1185">Reference proteome</keyword>
<dbReference type="InterPro" id="IPR036736">
    <property type="entry name" value="ACP-like_sf"/>
</dbReference>
<evidence type="ECO:0000313" key="4">
    <source>
        <dbReference type="EMBL" id="MFC3985116.1"/>
    </source>
</evidence>
<dbReference type="PROSITE" id="PS50075">
    <property type="entry name" value="CARRIER"/>
    <property type="match status" value="1"/>
</dbReference>